<dbReference type="EMBL" id="JAEPQZ010000019">
    <property type="protein sequence ID" value="KAG2171799.1"/>
    <property type="molecule type" value="Genomic_DNA"/>
</dbReference>
<evidence type="ECO:0000256" key="13">
    <source>
        <dbReference type="ARBA" id="ARBA00023002"/>
    </source>
</evidence>
<feature type="region of interest" description="Disordered" evidence="21">
    <location>
        <begin position="296"/>
        <end position="323"/>
    </location>
</feature>
<comment type="caution">
    <text evidence="23">The sequence shown here is derived from an EMBL/GenBank/DDBJ whole genome shotgun (WGS) entry which is preliminary data.</text>
</comment>
<evidence type="ECO:0000256" key="5">
    <source>
        <dbReference type="ARBA" id="ARBA00022643"/>
    </source>
</evidence>
<keyword evidence="6" id="KW-0507">mRNA processing</keyword>
<evidence type="ECO:0000313" key="24">
    <source>
        <dbReference type="Proteomes" id="UP000654370"/>
    </source>
</evidence>
<feature type="compositionally biased region" description="Basic and acidic residues" evidence="21">
    <location>
        <begin position="25"/>
        <end position="34"/>
    </location>
</feature>
<feature type="compositionally biased region" description="Basic residues" evidence="21">
    <location>
        <begin position="68"/>
        <end position="80"/>
    </location>
</feature>
<evidence type="ECO:0000256" key="10">
    <source>
        <dbReference type="ARBA" id="ARBA00022771"/>
    </source>
</evidence>
<evidence type="ECO:0000256" key="16">
    <source>
        <dbReference type="ARBA" id="ARBA00048342"/>
    </source>
</evidence>
<comment type="function">
    <text evidence="20">Catalyzes the synthesis of dihydrouridine, a modified base found in the D-loop of most tRNAs. Specifically modifies U47 in cytoplasmic tRNAs.</text>
</comment>
<evidence type="ECO:0000256" key="18">
    <source>
        <dbReference type="ARBA" id="ARBA00049513"/>
    </source>
</evidence>
<feature type="domain" description="C3H1-type" evidence="22">
    <location>
        <begin position="83"/>
        <end position="113"/>
    </location>
</feature>
<feature type="region of interest" description="Disordered" evidence="21">
    <location>
        <begin position="1"/>
        <end position="81"/>
    </location>
</feature>
<evidence type="ECO:0000256" key="9">
    <source>
        <dbReference type="ARBA" id="ARBA00022737"/>
    </source>
</evidence>
<dbReference type="CDD" id="cd02801">
    <property type="entry name" value="DUS_like_FMN"/>
    <property type="match status" value="1"/>
</dbReference>
<comment type="catalytic activity">
    <reaction evidence="15">
        <text>5,6-dihydrouridine(47) in tRNA + NAD(+) = uridine(47) in tRNA + NADH + H(+)</text>
        <dbReference type="Rhea" id="RHEA:53364"/>
        <dbReference type="Rhea" id="RHEA-COMP:13539"/>
        <dbReference type="Rhea" id="RHEA-COMP:13540"/>
        <dbReference type="ChEBI" id="CHEBI:15378"/>
        <dbReference type="ChEBI" id="CHEBI:57540"/>
        <dbReference type="ChEBI" id="CHEBI:57945"/>
        <dbReference type="ChEBI" id="CHEBI:65315"/>
        <dbReference type="ChEBI" id="CHEBI:74443"/>
        <dbReference type="EC" id="1.3.1.89"/>
    </reaction>
    <physiologicalReaction direction="right-to-left" evidence="15">
        <dbReference type="Rhea" id="RHEA:53366"/>
    </physiologicalReaction>
</comment>
<dbReference type="Gene3D" id="3.20.20.70">
    <property type="entry name" value="Aldolase class I"/>
    <property type="match status" value="1"/>
</dbReference>
<feature type="compositionally biased region" description="Basic and acidic residues" evidence="21">
    <location>
        <begin position="53"/>
        <end position="67"/>
    </location>
</feature>
<evidence type="ECO:0000256" key="4">
    <source>
        <dbReference type="ARBA" id="ARBA00022630"/>
    </source>
</evidence>
<comment type="catalytic activity">
    <reaction evidence="17">
        <text>a 5,6-dihydrouridine in mRNA + NADP(+) = a uridine in mRNA + NADPH + H(+)</text>
        <dbReference type="Rhea" id="RHEA:69855"/>
        <dbReference type="Rhea" id="RHEA-COMP:14658"/>
        <dbReference type="Rhea" id="RHEA-COMP:17789"/>
        <dbReference type="ChEBI" id="CHEBI:15378"/>
        <dbReference type="ChEBI" id="CHEBI:57783"/>
        <dbReference type="ChEBI" id="CHEBI:58349"/>
        <dbReference type="ChEBI" id="CHEBI:65315"/>
        <dbReference type="ChEBI" id="CHEBI:74443"/>
    </reaction>
    <physiologicalReaction direction="right-to-left" evidence="17">
        <dbReference type="Rhea" id="RHEA:69857"/>
    </physiologicalReaction>
</comment>
<accession>A0A8H7PDQ7</accession>
<dbReference type="GO" id="GO:0008270">
    <property type="term" value="F:zinc ion binding"/>
    <property type="evidence" value="ECO:0007669"/>
    <property type="project" value="UniProtKB-KW"/>
</dbReference>
<evidence type="ECO:0000256" key="7">
    <source>
        <dbReference type="ARBA" id="ARBA00022694"/>
    </source>
</evidence>
<keyword evidence="11 19" id="KW-0862">Zinc</keyword>
<evidence type="ECO:0000256" key="6">
    <source>
        <dbReference type="ARBA" id="ARBA00022664"/>
    </source>
</evidence>
<evidence type="ECO:0000256" key="12">
    <source>
        <dbReference type="ARBA" id="ARBA00022857"/>
    </source>
</evidence>
<evidence type="ECO:0000256" key="1">
    <source>
        <dbReference type="ARBA" id="ARBA00001917"/>
    </source>
</evidence>
<keyword evidence="10 19" id="KW-0863">Zinc-finger</keyword>
<feature type="zinc finger region" description="C3H1-type" evidence="19">
    <location>
        <begin position="83"/>
        <end position="113"/>
    </location>
</feature>
<keyword evidence="13 20" id="KW-0560">Oxidoreductase</keyword>
<evidence type="ECO:0000256" key="19">
    <source>
        <dbReference type="PROSITE-ProRule" id="PRU00723"/>
    </source>
</evidence>
<evidence type="ECO:0000256" key="3">
    <source>
        <dbReference type="ARBA" id="ARBA00022143"/>
    </source>
</evidence>
<comment type="catalytic activity">
    <reaction evidence="18">
        <text>5,6-dihydrouridine(47) in tRNA + NADP(+) = uridine(47) in tRNA + NADPH + H(+)</text>
        <dbReference type="Rhea" id="RHEA:53360"/>
        <dbReference type="Rhea" id="RHEA-COMP:13539"/>
        <dbReference type="Rhea" id="RHEA-COMP:13540"/>
        <dbReference type="ChEBI" id="CHEBI:15378"/>
        <dbReference type="ChEBI" id="CHEBI:57783"/>
        <dbReference type="ChEBI" id="CHEBI:58349"/>
        <dbReference type="ChEBI" id="CHEBI:65315"/>
        <dbReference type="ChEBI" id="CHEBI:74443"/>
        <dbReference type="EC" id="1.3.1.89"/>
    </reaction>
    <physiologicalReaction direction="right-to-left" evidence="18">
        <dbReference type="Rhea" id="RHEA:53362"/>
    </physiologicalReaction>
</comment>
<organism evidence="23 24">
    <name type="scientific">Mortierella isabellina</name>
    <name type="common">Filamentous fungus</name>
    <name type="synonym">Umbelopsis isabellina</name>
    <dbReference type="NCBI Taxonomy" id="91625"/>
    <lineage>
        <taxon>Eukaryota</taxon>
        <taxon>Fungi</taxon>
        <taxon>Fungi incertae sedis</taxon>
        <taxon>Mucoromycota</taxon>
        <taxon>Mucoromycotina</taxon>
        <taxon>Umbelopsidomycetes</taxon>
        <taxon>Umbelopsidales</taxon>
        <taxon>Umbelopsidaceae</taxon>
        <taxon>Umbelopsis</taxon>
    </lineage>
</organism>
<dbReference type="PROSITE" id="PS50103">
    <property type="entry name" value="ZF_C3H1"/>
    <property type="match status" value="1"/>
</dbReference>
<dbReference type="GO" id="GO:0003723">
    <property type="term" value="F:RNA binding"/>
    <property type="evidence" value="ECO:0007669"/>
    <property type="project" value="TreeGrafter"/>
</dbReference>
<dbReference type="GO" id="GO:0102265">
    <property type="term" value="F:tRNA-dihydrouridine47 synthase activity"/>
    <property type="evidence" value="ECO:0007669"/>
    <property type="project" value="UniProtKB-EC"/>
</dbReference>
<keyword evidence="12 20" id="KW-0521">NADP</keyword>
<evidence type="ECO:0000256" key="20">
    <source>
        <dbReference type="RuleBase" id="RU291113"/>
    </source>
</evidence>
<comment type="catalytic activity">
    <reaction evidence="16">
        <text>a 5,6-dihydrouridine in mRNA + NAD(+) = a uridine in mRNA + NADH + H(+)</text>
        <dbReference type="Rhea" id="RHEA:69851"/>
        <dbReference type="Rhea" id="RHEA-COMP:14658"/>
        <dbReference type="Rhea" id="RHEA-COMP:17789"/>
        <dbReference type="ChEBI" id="CHEBI:15378"/>
        <dbReference type="ChEBI" id="CHEBI:57540"/>
        <dbReference type="ChEBI" id="CHEBI:57945"/>
        <dbReference type="ChEBI" id="CHEBI:65315"/>
        <dbReference type="ChEBI" id="CHEBI:74443"/>
    </reaction>
    <physiologicalReaction direction="right-to-left" evidence="16">
        <dbReference type="Rhea" id="RHEA:69853"/>
    </physiologicalReaction>
</comment>
<feature type="compositionally biased region" description="Acidic residues" evidence="21">
    <location>
        <begin position="35"/>
        <end position="52"/>
    </location>
</feature>
<dbReference type="InterPro" id="IPR035587">
    <property type="entry name" value="DUS-like_FMN-bd"/>
</dbReference>
<dbReference type="FunFam" id="3.20.20.70:FF:000067">
    <property type="entry name" value="tRNA-dihydrouridine(47) synthase [NAD(P)(+)]"/>
    <property type="match status" value="1"/>
</dbReference>
<dbReference type="PANTHER" id="PTHR45846">
    <property type="entry name" value="TRNA-DIHYDROURIDINE(47) SYNTHASE [NAD(P)(+)]-LIKE"/>
    <property type="match status" value="1"/>
</dbReference>
<evidence type="ECO:0000256" key="14">
    <source>
        <dbReference type="ARBA" id="ARBA00023027"/>
    </source>
</evidence>
<dbReference type="OrthoDB" id="259935at2759"/>
<evidence type="ECO:0000313" key="23">
    <source>
        <dbReference type="EMBL" id="KAG2171799.1"/>
    </source>
</evidence>
<dbReference type="SMART" id="SM00356">
    <property type="entry name" value="ZnF_C3H1"/>
    <property type="match status" value="2"/>
</dbReference>
<evidence type="ECO:0000256" key="2">
    <source>
        <dbReference type="ARBA" id="ARBA00012376"/>
    </source>
</evidence>
<keyword evidence="14 20" id="KW-0520">NAD</keyword>
<dbReference type="Gene3D" id="4.10.1000.10">
    <property type="entry name" value="Zinc finger, CCCH-type"/>
    <property type="match status" value="1"/>
</dbReference>
<dbReference type="InterPro" id="IPR018517">
    <property type="entry name" value="tRNA_hU_synthase_CS"/>
</dbReference>
<keyword evidence="8 19" id="KW-0479">Metal-binding</keyword>
<evidence type="ECO:0000256" key="15">
    <source>
        <dbReference type="ARBA" id="ARBA00048266"/>
    </source>
</evidence>
<reference evidence="23" key="1">
    <citation type="submission" date="2020-12" db="EMBL/GenBank/DDBJ databases">
        <title>Metabolic potential, ecology and presence of endohyphal bacteria is reflected in genomic diversity of Mucoromycotina.</title>
        <authorList>
            <person name="Muszewska A."/>
            <person name="Okrasinska A."/>
            <person name="Steczkiewicz K."/>
            <person name="Drgas O."/>
            <person name="Orlowska M."/>
            <person name="Perlinska-Lenart U."/>
            <person name="Aleksandrzak-Piekarczyk T."/>
            <person name="Szatraj K."/>
            <person name="Zielenkiewicz U."/>
            <person name="Pilsyk S."/>
            <person name="Malc E."/>
            <person name="Mieczkowski P."/>
            <person name="Kruszewska J.S."/>
            <person name="Biernat P."/>
            <person name="Pawlowska J."/>
        </authorList>
    </citation>
    <scope>NUCLEOTIDE SEQUENCE</scope>
    <source>
        <strain evidence="23">WA0000067209</strain>
    </source>
</reference>
<sequence>MSTAAPTSEQVEKAPRGSGLAPVKPEFRKAKWFEESEADEDINTGAFGDDEVEGKKFSKDESNTGDKRKARGQNKNRKKARANDEVKLCPFFASGDADQCTFGDKCKFSHDVEAYLSTKPADLGDRCVTFELFGRCKAGYRCRYLNAHLKDGKLVIDEERAKNAPATTKNGLSRETQTALKSNKFNFEKSELFLKQIQAEIEAEAAMKDANRQRKLAMLGEKPEQAVGGSPASTVAEASSSPISEKLAEVAEVSSITSTASDVANTSGGVTAIDASQTTETSEITKSTVATPMDTEVVQTTSSSEEKIETTSSTIEQDPLLGPIVDGNNKKKIDFRDKTYLAPLTTVGNLPFRRICKDFGVDITCGEMAMASNLLQGQQAEWALTKRHASEDLFGIQICGYKTEHLVKACEVINNTIDVDFVDLNMGCPIDIVFNKGGGSALLDSHGKLNKMLRGMQLVLDPQVTVKFRTGIKDNTPTAQKLVPKLETWGIGMGTLHGRSRQQRYTKLADWNYIKSIKTLTNDMCLFGNGDVLDWETYYKQKEESGIDGIMIGRGALIKPWLFDEIKSKRHWDISSTERFDILKKFCDYGLEHWGSDTMGVNATRRFLCEWQSFLYRYIPVGLLEVLPQHMNERPPPYFGRDELETLMASPRASDWIKITERILGPAPDDFKFIPKHKANAFEG</sequence>
<keyword evidence="4 20" id="KW-0285">Flavoprotein</keyword>
<keyword evidence="7 20" id="KW-0819">tRNA processing</keyword>
<dbReference type="FunFam" id="4.10.1000.10:FF:000029">
    <property type="entry name" value="tRNA-dihydrouridine(47) synthase [NAD(P)(+)]"/>
    <property type="match status" value="1"/>
</dbReference>
<dbReference type="PANTHER" id="PTHR45846:SF1">
    <property type="entry name" value="TRNA-DIHYDROURIDINE(47) SYNTHASE [NAD(P)(+)]-LIKE"/>
    <property type="match status" value="1"/>
</dbReference>
<gene>
    <name evidence="23" type="ORF">INT43_008179</name>
</gene>
<dbReference type="Proteomes" id="UP000654370">
    <property type="component" value="Unassembled WGS sequence"/>
</dbReference>
<dbReference type="EC" id="1.3.1.89" evidence="2 20"/>
<dbReference type="Pfam" id="PF01207">
    <property type="entry name" value="Dus"/>
    <property type="match status" value="1"/>
</dbReference>
<dbReference type="GO" id="GO:0050660">
    <property type="term" value="F:flavin adenine dinucleotide binding"/>
    <property type="evidence" value="ECO:0007669"/>
    <property type="project" value="UniProtKB-UniRule"/>
</dbReference>
<dbReference type="AlphaFoldDB" id="A0A8H7PDQ7"/>
<keyword evidence="5 20" id="KW-0288">FMN</keyword>
<evidence type="ECO:0000259" key="22">
    <source>
        <dbReference type="PROSITE" id="PS50103"/>
    </source>
</evidence>
<protein>
    <recommendedName>
        <fullName evidence="3 20">tRNA-dihydrouridine(47) synthase [NAD(P)(+)]</fullName>
        <ecNumber evidence="2 20">1.3.1.89</ecNumber>
    </recommendedName>
    <alternativeName>
        <fullName evidence="20">tRNA-dihydrouridine synthase 3</fullName>
    </alternativeName>
</protein>
<comment type="similarity">
    <text evidence="20">Belongs to the dus family. Dus3 subfamily.</text>
</comment>
<dbReference type="SUPFAM" id="SSF51395">
    <property type="entry name" value="FMN-linked oxidoreductases"/>
    <property type="match status" value="1"/>
</dbReference>
<dbReference type="PROSITE" id="PS01136">
    <property type="entry name" value="UPF0034"/>
    <property type="match status" value="1"/>
</dbReference>
<keyword evidence="24" id="KW-1185">Reference proteome</keyword>
<keyword evidence="9" id="KW-0677">Repeat</keyword>
<evidence type="ECO:0000256" key="11">
    <source>
        <dbReference type="ARBA" id="ARBA00022833"/>
    </source>
</evidence>
<comment type="cofactor">
    <cofactor evidence="1 20">
        <name>FMN</name>
        <dbReference type="ChEBI" id="CHEBI:58210"/>
    </cofactor>
</comment>
<evidence type="ECO:0000256" key="8">
    <source>
        <dbReference type="ARBA" id="ARBA00022723"/>
    </source>
</evidence>
<dbReference type="InterPro" id="IPR013785">
    <property type="entry name" value="Aldolase_TIM"/>
</dbReference>
<proteinExistence type="inferred from homology"/>
<dbReference type="Pfam" id="PF25585">
    <property type="entry name" value="zf-CCCH_DUS3L"/>
    <property type="match status" value="1"/>
</dbReference>
<dbReference type="InterPro" id="IPR000571">
    <property type="entry name" value="Znf_CCCH"/>
</dbReference>
<evidence type="ECO:0000256" key="17">
    <source>
        <dbReference type="ARBA" id="ARBA00049447"/>
    </source>
</evidence>
<dbReference type="GO" id="GO:0006397">
    <property type="term" value="P:mRNA processing"/>
    <property type="evidence" value="ECO:0007669"/>
    <property type="project" value="UniProtKB-KW"/>
</dbReference>
<name>A0A8H7PDQ7_MORIS</name>
<evidence type="ECO:0000256" key="21">
    <source>
        <dbReference type="SAM" id="MobiDB-lite"/>
    </source>
</evidence>